<comment type="cofactor">
    <cofactor evidence="1">
        <name>Zn(2+)</name>
        <dbReference type="ChEBI" id="CHEBI:29105"/>
    </cofactor>
</comment>
<accession>A0ABY8PPZ8</accession>
<protein>
    <submittedName>
        <fullName evidence="8">Dihydroorotase</fullName>
    </submittedName>
</protein>
<gene>
    <name evidence="8" type="ORF">JRV97_10050</name>
</gene>
<dbReference type="RefSeq" id="WP_280998535.1">
    <property type="nucleotide sequence ID" value="NZ_CP069362.1"/>
</dbReference>
<dbReference type="Gene3D" id="3.20.20.140">
    <property type="entry name" value="Metal-dependent hydrolases"/>
    <property type="match status" value="1"/>
</dbReference>
<dbReference type="Proteomes" id="UP001232493">
    <property type="component" value="Chromosome"/>
</dbReference>
<evidence type="ECO:0000259" key="7">
    <source>
        <dbReference type="Pfam" id="PF01979"/>
    </source>
</evidence>
<dbReference type="PANTHER" id="PTHR43668">
    <property type="entry name" value="ALLANTOINASE"/>
    <property type="match status" value="1"/>
</dbReference>
<evidence type="ECO:0000256" key="1">
    <source>
        <dbReference type="ARBA" id="ARBA00001947"/>
    </source>
</evidence>
<keyword evidence="6" id="KW-0665">Pyrimidine biosynthesis</keyword>
<evidence type="ECO:0000256" key="4">
    <source>
        <dbReference type="ARBA" id="ARBA00022723"/>
    </source>
</evidence>
<reference evidence="8 9" key="1">
    <citation type="submission" date="2021-02" db="EMBL/GenBank/DDBJ databases">
        <title>Characterization of Marinitoga sp. nov. str. BP5-C20A.</title>
        <authorList>
            <person name="Erauso G."/>
            <person name="Postec A."/>
        </authorList>
    </citation>
    <scope>NUCLEOTIDE SEQUENCE [LARGE SCALE GENOMIC DNA]</scope>
    <source>
        <strain evidence="8 9">BP5-C20A</strain>
    </source>
</reference>
<dbReference type="SUPFAM" id="SSF51556">
    <property type="entry name" value="Metallo-dependent hydrolases"/>
    <property type="match status" value="1"/>
</dbReference>
<dbReference type="NCBIfam" id="TIGR00857">
    <property type="entry name" value="pyrC_multi"/>
    <property type="match status" value="1"/>
</dbReference>
<comment type="similarity">
    <text evidence="3">Belongs to the metallo-dependent hydrolases superfamily. DHOase family. Class I DHOase subfamily.</text>
</comment>
<organism evidence="8 9">
    <name type="scientific">Marinitoga aeolica</name>
    <dbReference type="NCBI Taxonomy" id="2809031"/>
    <lineage>
        <taxon>Bacteria</taxon>
        <taxon>Thermotogati</taxon>
        <taxon>Thermotogota</taxon>
        <taxon>Thermotogae</taxon>
        <taxon>Petrotogales</taxon>
        <taxon>Petrotogaceae</taxon>
        <taxon>Marinitoga</taxon>
    </lineage>
</organism>
<evidence type="ECO:0000256" key="6">
    <source>
        <dbReference type="ARBA" id="ARBA00022975"/>
    </source>
</evidence>
<dbReference type="PANTHER" id="PTHR43668:SF2">
    <property type="entry name" value="ALLANTOINASE"/>
    <property type="match status" value="1"/>
</dbReference>
<dbReference type="PROSITE" id="PS00483">
    <property type="entry name" value="DIHYDROOROTASE_2"/>
    <property type="match status" value="1"/>
</dbReference>
<dbReference type="SUPFAM" id="SSF51338">
    <property type="entry name" value="Composite domain of metallo-dependent hydrolases"/>
    <property type="match status" value="1"/>
</dbReference>
<dbReference type="InterPro" id="IPR002195">
    <property type="entry name" value="Dihydroorotase_CS"/>
</dbReference>
<proteinExistence type="inferred from homology"/>
<evidence type="ECO:0000313" key="9">
    <source>
        <dbReference type="Proteomes" id="UP001232493"/>
    </source>
</evidence>
<dbReference type="InterPro" id="IPR050138">
    <property type="entry name" value="DHOase/Allantoinase_Hydrolase"/>
</dbReference>
<keyword evidence="9" id="KW-1185">Reference proteome</keyword>
<name>A0ABY8PPZ8_9BACT</name>
<dbReference type="Pfam" id="PF01979">
    <property type="entry name" value="Amidohydro_1"/>
    <property type="match status" value="1"/>
</dbReference>
<keyword evidence="4" id="KW-0479">Metal-binding</keyword>
<sequence>MSILIKNANIISHSTNGVFNVYIEKNKIIEISKNIKKADIVIDAKNLTLIPGIIDMHTHLREPGYEYKETIETGLKAAVHGGVTTLGVMPNTKPAMDNLEILDYVLKKSKKINLSKIIPIPAVTKERKGLELNNLKELNKNGYRFFSDDGNPIWNDEIMFNALNEVKNFNGIIINHCENSRFSNKEIFESLMVARDIELSKFTKAHVHIAHISTKNSLELIKYAKSNNINTTCEITFHHLLLEKDNNNPLKKINPPLPDNDTQKFLINNLDYIDIIVSDHAPHSIEEKKKDYRNAPNGISGLDIFFPAIYTISKKYNIDFQYIIEKITYNPAKVFNLENIGDIKEGYYADIVLVDLNKNWDKKIFSKGKNIPYENLYGKVVLTVVNGEIKYREEI</sequence>
<dbReference type="CDD" id="cd01317">
    <property type="entry name" value="DHOase_IIa"/>
    <property type="match status" value="1"/>
</dbReference>
<dbReference type="InterPro" id="IPR032466">
    <property type="entry name" value="Metal_Hydrolase"/>
</dbReference>
<feature type="domain" description="Amidohydrolase-related" evidence="7">
    <location>
        <begin position="48"/>
        <end position="389"/>
    </location>
</feature>
<evidence type="ECO:0000256" key="2">
    <source>
        <dbReference type="ARBA" id="ARBA00002368"/>
    </source>
</evidence>
<evidence type="ECO:0000256" key="5">
    <source>
        <dbReference type="ARBA" id="ARBA00022801"/>
    </source>
</evidence>
<comment type="function">
    <text evidence="2">Catalyzes the reversible cyclization of carbamoyl aspartate to dihydroorotate.</text>
</comment>
<dbReference type="InterPro" id="IPR006680">
    <property type="entry name" value="Amidohydro-rel"/>
</dbReference>
<evidence type="ECO:0000256" key="3">
    <source>
        <dbReference type="ARBA" id="ARBA00010286"/>
    </source>
</evidence>
<dbReference type="EMBL" id="CP069362">
    <property type="protein sequence ID" value="WGS64692.1"/>
    <property type="molecule type" value="Genomic_DNA"/>
</dbReference>
<dbReference type="InterPro" id="IPR011059">
    <property type="entry name" value="Metal-dep_hydrolase_composite"/>
</dbReference>
<keyword evidence="5" id="KW-0378">Hydrolase</keyword>
<evidence type="ECO:0000313" key="8">
    <source>
        <dbReference type="EMBL" id="WGS64692.1"/>
    </source>
</evidence>
<dbReference type="InterPro" id="IPR004722">
    <property type="entry name" value="DHOase"/>
</dbReference>